<keyword evidence="1" id="KW-0812">Transmembrane</keyword>
<feature type="transmembrane region" description="Helical" evidence="1">
    <location>
        <begin position="368"/>
        <end position="394"/>
    </location>
</feature>
<feature type="transmembrane region" description="Helical" evidence="1">
    <location>
        <begin position="271"/>
        <end position="291"/>
    </location>
</feature>
<feature type="transmembrane region" description="Helical" evidence="1">
    <location>
        <begin position="298"/>
        <end position="318"/>
    </location>
</feature>
<dbReference type="GO" id="GO:0008643">
    <property type="term" value="P:carbohydrate transport"/>
    <property type="evidence" value="ECO:0007669"/>
    <property type="project" value="InterPro"/>
</dbReference>
<dbReference type="Pfam" id="PF13347">
    <property type="entry name" value="MFS_2"/>
    <property type="match status" value="1"/>
</dbReference>
<protein>
    <submittedName>
        <fullName evidence="2">Putative symporter YjmB</fullName>
    </submittedName>
</protein>
<dbReference type="STRING" id="36849.OXPF_25930"/>
<keyword evidence="1" id="KW-0472">Membrane</keyword>
<feature type="transmembrane region" description="Helical" evidence="1">
    <location>
        <begin position="180"/>
        <end position="200"/>
    </location>
</feature>
<dbReference type="InterPro" id="IPR039672">
    <property type="entry name" value="MFS_2"/>
</dbReference>
<dbReference type="GO" id="GO:0015293">
    <property type="term" value="F:symporter activity"/>
    <property type="evidence" value="ECO:0007669"/>
    <property type="project" value="InterPro"/>
</dbReference>
<dbReference type="Gene3D" id="1.20.1250.20">
    <property type="entry name" value="MFS general substrate transporter like domains"/>
    <property type="match status" value="2"/>
</dbReference>
<feature type="transmembrane region" description="Helical" evidence="1">
    <location>
        <begin position="234"/>
        <end position="259"/>
    </location>
</feature>
<dbReference type="GO" id="GO:0005886">
    <property type="term" value="C:plasma membrane"/>
    <property type="evidence" value="ECO:0007669"/>
    <property type="project" value="TreeGrafter"/>
</dbReference>
<dbReference type="CDD" id="cd17332">
    <property type="entry name" value="MFS_MelB_like"/>
    <property type="match status" value="1"/>
</dbReference>
<keyword evidence="3" id="KW-1185">Reference proteome</keyword>
<dbReference type="InterPro" id="IPR001927">
    <property type="entry name" value="Na/Gal_symport"/>
</dbReference>
<sequence length="450" mass="49000">MSEKLSNKIVFAYGFGEFALGFLTTMGVQYISFFLTDAALIAPAVVATILLIGRIADTVDVPIIGIIVEKSNLPWGKYRSWLFLAAPLIVIFNMLMFTNFNVSTPVKIFYLSAAYILGYVFVNFCSTGRFALLPTFTSDQNERAKLASARGQGGSLGQIVRGLITVPLIGLLGGGNDAKGYFYTVTVYGIIVIIGMYWLASLAKDYDKPGAQKASSQRVTLKDMLTQVATNKPLLILMISNTVILTATNILTGFNMYYFRYVVGSLLMMSIYFPISFGGGFLGNAAAQFLAKRFDKKATYNIGIGFWFLGMLLVYLLAGSNAYLFIAFVTVAQFGFGISNAVVPAFFSDTADYGEWKTGKSSRAVNMGLVIFPIKLGVLIGGSIAAFALAYIGFVANTQDPVIINGIRTMAAVLPMVVSILAAVIMYFYPLNREKMESIQQELKNRKGVA</sequence>
<comment type="caution">
    <text evidence="2">The sequence shown here is derived from an EMBL/GenBank/DDBJ whole genome shotgun (WGS) entry which is preliminary data.</text>
</comment>
<feature type="transmembrane region" description="Helical" evidence="1">
    <location>
        <begin position="324"/>
        <end position="347"/>
    </location>
</feature>
<dbReference type="PANTHER" id="PTHR11328:SF24">
    <property type="entry name" value="MAJOR FACILITATOR SUPERFAMILY (MFS) PROFILE DOMAIN-CONTAINING PROTEIN"/>
    <property type="match status" value="1"/>
</dbReference>
<proteinExistence type="predicted"/>
<feature type="transmembrane region" description="Helical" evidence="1">
    <location>
        <begin position="108"/>
        <end position="132"/>
    </location>
</feature>
<dbReference type="InterPro" id="IPR036259">
    <property type="entry name" value="MFS_trans_sf"/>
</dbReference>
<evidence type="ECO:0000313" key="2">
    <source>
        <dbReference type="EMBL" id="KPU43733.1"/>
    </source>
</evidence>
<dbReference type="EMBL" id="LKET01000035">
    <property type="protein sequence ID" value="KPU43733.1"/>
    <property type="molecule type" value="Genomic_DNA"/>
</dbReference>
<dbReference type="OrthoDB" id="9764596at2"/>
<gene>
    <name evidence="2" type="primary">yjmB_10</name>
    <name evidence="2" type="ORF">OXPF_25930</name>
</gene>
<keyword evidence="1" id="KW-1133">Transmembrane helix</keyword>
<dbReference type="RefSeq" id="WP_054875624.1">
    <property type="nucleotide sequence ID" value="NZ_LKET01000035.1"/>
</dbReference>
<evidence type="ECO:0000313" key="3">
    <source>
        <dbReference type="Proteomes" id="UP000050326"/>
    </source>
</evidence>
<name>A0A0P8W6R3_9CLOT</name>
<dbReference type="AlphaFoldDB" id="A0A0P8W6R3"/>
<reference evidence="2 3" key="1">
    <citation type="submission" date="2015-09" db="EMBL/GenBank/DDBJ databases">
        <title>Genome sequence of Oxobacter pfennigii DSM 3222.</title>
        <authorList>
            <person name="Poehlein A."/>
            <person name="Bengelsdorf F.R."/>
            <person name="Schiel-Bengelsdorf B."/>
            <person name="Duerre P."/>
            <person name="Daniel R."/>
        </authorList>
    </citation>
    <scope>NUCLEOTIDE SEQUENCE [LARGE SCALE GENOMIC DNA]</scope>
    <source>
        <strain evidence="2 3">DSM 3222</strain>
    </source>
</reference>
<evidence type="ECO:0000256" key="1">
    <source>
        <dbReference type="SAM" id="Phobius"/>
    </source>
</evidence>
<feature type="transmembrane region" description="Helical" evidence="1">
    <location>
        <begin position="41"/>
        <end position="68"/>
    </location>
</feature>
<organism evidence="2 3">
    <name type="scientific">Oxobacter pfennigii</name>
    <dbReference type="NCBI Taxonomy" id="36849"/>
    <lineage>
        <taxon>Bacteria</taxon>
        <taxon>Bacillati</taxon>
        <taxon>Bacillota</taxon>
        <taxon>Clostridia</taxon>
        <taxon>Eubacteriales</taxon>
        <taxon>Clostridiaceae</taxon>
        <taxon>Oxobacter</taxon>
    </lineage>
</organism>
<feature type="transmembrane region" description="Helical" evidence="1">
    <location>
        <begin position="153"/>
        <end position="174"/>
    </location>
</feature>
<accession>A0A0P8W6R3</accession>
<dbReference type="GO" id="GO:0006814">
    <property type="term" value="P:sodium ion transport"/>
    <property type="evidence" value="ECO:0007669"/>
    <property type="project" value="InterPro"/>
</dbReference>
<dbReference type="Proteomes" id="UP000050326">
    <property type="component" value="Unassembled WGS sequence"/>
</dbReference>
<dbReference type="NCBIfam" id="TIGR00792">
    <property type="entry name" value="gph"/>
    <property type="match status" value="1"/>
</dbReference>
<dbReference type="SUPFAM" id="SSF103473">
    <property type="entry name" value="MFS general substrate transporter"/>
    <property type="match status" value="1"/>
</dbReference>
<feature type="transmembrane region" description="Helical" evidence="1">
    <location>
        <begin position="12"/>
        <end position="35"/>
    </location>
</feature>
<feature type="transmembrane region" description="Helical" evidence="1">
    <location>
        <begin position="406"/>
        <end position="429"/>
    </location>
</feature>
<feature type="transmembrane region" description="Helical" evidence="1">
    <location>
        <begin position="80"/>
        <end position="102"/>
    </location>
</feature>
<dbReference type="PANTHER" id="PTHR11328">
    <property type="entry name" value="MAJOR FACILITATOR SUPERFAMILY DOMAIN-CONTAINING PROTEIN"/>
    <property type="match status" value="1"/>
</dbReference>